<evidence type="ECO:0000313" key="10">
    <source>
        <dbReference type="Proteomes" id="UP000008021"/>
    </source>
</evidence>
<evidence type="ECO:0000256" key="6">
    <source>
        <dbReference type="ARBA" id="ARBA00047949"/>
    </source>
</evidence>
<comment type="function">
    <text evidence="1">Catalyzes the last step of tRNA splicing, the transfer of the splice junction 2'-phosphate from ligated tRNA to NAD to produce ADP-ribose 1''-2'' cyclic phosphate.</text>
</comment>
<dbReference type="STRING" id="40149.A0A0E0DW93"/>
<keyword evidence="5" id="KW-0520">NAD</keyword>
<dbReference type="Gramene" id="OMERI06G02030.1">
    <property type="protein sequence ID" value="OMERI06G02030.1"/>
    <property type="gene ID" value="OMERI06G02030"/>
</dbReference>
<evidence type="ECO:0000256" key="4">
    <source>
        <dbReference type="ARBA" id="ARBA00022679"/>
    </source>
</evidence>
<sequence>MKAAASPLRAALLLFLSSSPSPRLALPMNPSSSSSSRGAASYHSKAAAFASPQPRGGGGGRGGRRGGGRGRGGDGSDRIDALGRLLTRILRHMASELNLEMRTDGYVRVRDLLKLNLQTFAKIPLKSHTVDEIKEAVRRDNKQRFGLLEEDGELLIRANQGHTVTTVTSESLLKPILSADEVSVCVHGTYRKNLDSILHQGLKRMARLHVHFSSGLPTDGGVISGMRQSVNILIYLDVSMALQDGMKLYISDNKVILTEGFDGVVPVKYFEKIETWPGRAPIPFEK</sequence>
<dbReference type="Gene3D" id="3.20.170.30">
    <property type="match status" value="1"/>
</dbReference>
<reference evidence="9" key="2">
    <citation type="submission" date="2018-05" db="EMBL/GenBank/DDBJ databases">
        <title>OmerRS3 (Oryza meridionalis Reference Sequence Version 3).</title>
        <authorList>
            <person name="Zhang J."/>
            <person name="Kudrna D."/>
            <person name="Lee S."/>
            <person name="Talag J."/>
            <person name="Welchert J."/>
            <person name="Wing R.A."/>
        </authorList>
    </citation>
    <scope>NUCLEOTIDE SEQUENCE [LARGE SCALE GENOMIC DNA]</scope>
    <source>
        <strain evidence="9">cv. OR44</strain>
    </source>
</reference>
<evidence type="ECO:0000256" key="3">
    <source>
        <dbReference type="ARBA" id="ARBA00012007"/>
    </source>
</evidence>
<dbReference type="PANTHER" id="PTHR12684:SF2">
    <property type="entry name" value="TRNA 2'-PHOSPHOTRANSFERASE 1"/>
    <property type="match status" value="1"/>
</dbReference>
<feature type="chain" id="PRO_5002357353" description="2'-phosphotransferase" evidence="8">
    <location>
        <begin position="26"/>
        <end position="286"/>
    </location>
</feature>
<dbReference type="SUPFAM" id="SSF56399">
    <property type="entry name" value="ADP-ribosylation"/>
    <property type="match status" value="1"/>
</dbReference>
<dbReference type="GO" id="GO:0006388">
    <property type="term" value="P:tRNA splicing, via endonucleolytic cleavage and ligation"/>
    <property type="evidence" value="ECO:0007669"/>
    <property type="project" value="TreeGrafter"/>
</dbReference>
<dbReference type="Pfam" id="PF01885">
    <property type="entry name" value="PTS_2-RNA"/>
    <property type="match status" value="1"/>
</dbReference>
<dbReference type="InterPro" id="IPR002745">
    <property type="entry name" value="Ptrans_KptA/Tpt1"/>
</dbReference>
<evidence type="ECO:0000256" key="2">
    <source>
        <dbReference type="ARBA" id="ARBA00009836"/>
    </source>
</evidence>
<organism evidence="9">
    <name type="scientific">Oryza meridionalis</name>
    <dbReference type="NCBI Taxonomy" id="40149"/>
    <lineage>
        <taxon>Eukaryota</taxon>
        <taxon>Viridiplantae</taxon>
        <taxon>Streptophyta</taxon>
        <taxon>Embryophyta</taxon>
        <taxon>Tracheophyta</taxon>
        <taxon>Spermatophyta</taxon>
        <taxon>Magnoliopsida</taxon>
        <taxon>Liliopsida</taxon>
        <taxon>Poales</taxon>
        <taxon>Poaceae</taxon>
        <taxon>BOP clade</taxon>
        <taxon>Oryzoideae</taxon>
        <taxon>Oryzeae</taxon>
        <taxon>Oryzinae</taxon>
        <taxon>Oryza</taxon>
    </lineage>
</organism>
<keyword evidence="8" id="KW-0732">Signal</keyword>
<dbReference type="Proteomes" id="UP000008021">
    <property type="component" value="Chromosome 6"/>
</dbReference>
<dbReference type="EnsemblPlants" id="OMERI06G02030.1">
    <property type="protein sequence ID" value="OMERI06G02030.1"/>
    <property type="gene ID" value="OMERI06G02030"/>
</dbReference>
<dbReference type="HOGENOM" id="CLU_052998_2_0_1"/>
<comment type="similarity">
    <text evidence="2">Belongs to the KptA/TPT1 family.</text>
</comment>
<comment type="catalytic activity">
    <reaction evidence="6">
        <text>2'-phospho-[ligated tRNA] + NAD(+) = mature tRNA + ADP-alpha-D-ribose 1'',2''-cyclic phosphate + nicotinamide</text>
        <dbReference type="Rhea" id="RHEA:23324"/>
        <dbReference type="Rhea" id="RHEA-COMP:11106"/>
        <dbReference type="Rhea" id="RHEA-COMP:11107"/>
        <dbReference type="ChEBI" id="CHEBI:17154"/>
        <dbReference type="ChEBI" id="CHEBI:57540"/>
        <dbReference type="ChEBI" id="CHEBI:76596"/>
        <dbReference type="ChEBI" id="CHEBI:82883"/>
        <dbReference type="ChEBI" id="CHEBI:85027"/>
        <dbReference type="EC" id="2.7.1.160"/>
    </reaction>
</comment>
<feature type="compositionally biased region" description="Low complexity" evidence="7">
    <location>
        <begin position="24"/>
        <end position="51"/>
    </location>
</feature>
<dbReference type="EC" id="2.7.1.160" evidence="3"/>
<proteinExistence type="inferred from homology"/>
<dbReference type="AlphaFoldDB" id="A0A0E0DW93"/>
<dbReference type="Gene3D" id="1.10.10.970">
    <property type="entry name" value="RNA 2'-phosphotransferase, Tpt1/KptA family, N-terminal domain"/>
    <property type="match status" value="1"/>
</dbReference>
<keyword evidence="4" id="KW-0808">Transferase</keyword>
<evidence type="ECO:0000313" key="9">
    <source>
        <dbReference type="EnsemblPlants" id="OMERI06G02030.1"/>
    </source>
</evidence>
<name>A0A0E0DW93_9ORYZ</name>
<evidence type="ECO:0000256" key="7">
    <source>
        <dbReference type="SAM" id="MobiDB-lite"/>
    </source>
</evidence>
<protein>
    <recommendedName>
        <fullName evidence="3">2'-phosphotransferase</fullName>
        <ecNumber evidence="3">2.7.1.160</ecNumber>
    </recommendedName>
</protein>
<keyword evidence="10" id="KW-1185">Reference proteome</keyword>
<evidence type="ECO:0000256" key="5">
    <source>
        <dbReference type="ARBA" id="ARBA00023027"/>
    </source>
</evidence>
<evidence type="ECO:0000256" key="8">
    <source>
        <dbReference type="SAM" id="SignalP"/>
    </source>
</evidence>
<evidence type="ECO:0000256" key="1">
    <source>
        <dbReference type="ARBA" id="ARBA00003343"/>
    </source>
</evidence>
<dbReference type="InterPro" id="IPR042080">
    <property type="entry name" value="RNA_2'-PTrans_N"/>
</dbReference>
<dbReference type="GO" id="GO:0000215">
    <property type="term" value="F:tRNA 2'-phosphotransferase activity"/>
    <property type="evidence" value="ECO:0007669"/>
    <property type="project" value="UniProtKB-EC"/>
</dbReference>
<dbReference type="SMR" id="A0A0E0DW93"/>
<reference evidence="9" key="1">
    <citation type="submission" date="2015-04" db="UniProtKB">
        <authorList>
            <consortium name="EnsemblPlants"/>
        </authorList>
    </citation>
    <scope>IDENTIFICATION</scope>
</reference>
<dbReference type="InterPro" id="IPR042081">
    <property type="entry name" value="RNA_2'-PTrans_C"/>
</dbReference>
<dbReference type="PANTHER" id="PTHR12684">
    <property type="entry name" value="PUTATIVE PHOSPHOTRANSFERASE"/>
    <property type="match status" value="1"/>
</dbReference>
<feature type="signal peptide" evidence="8">
    <location>
        <begin position="1"/>
        <end position="25"/>
    </location>
</feature>
<accession>A0A0E0DW93</accession>
<feature type="region of interest" description="Disordered" evidence="7">
    <location>
        <begin position="24"/>
        <end position="77"/>
    </location>
</feature>